<dbReference type="EMBL" id="BAAAYN010000023">
    <property type="protein sequence ID" value="GAA3388770.1"/>
    <property type="molecule type" value="Genomic_DNA"/>
</dbReference>
<keyword evidence="2" id="KW-1185">Reference proteome</keyword>
<accession>A0ABP6T0T0</accession>
<organism evidence="1 2">
    <name type="scientific">Cryptosporangium minutisporangium</name>
    <dbReference type="NCBI Taxonomy" id="113569"/>
    <lineage>
        <taxon>Bacteria</taxon>
        <taxon>Bacillati</taxon>
        <taxon>Actinomycetota</taxon>
        <taxon>Actinomycetes</taxon>
        <taxon>Cryptosporangiales</taxon>
        <taxon>Cryptosporangiaceae</taxon>
        <taxon>Cryptosporangium</taxon>
    </lineage>
</organism>
<comment type="caution">
    <text evidence="1">The sequence shown here is derived from an EMBL/GenBank/DDBJ whole genome shotgun (WGS) entry which is preliminary data.</text>
</comment>
<gene>
    <name evidence="1" type="ORF">GCM10020369_36250</name>
</gene>
<dbReference type="Proteomes" id="UP001501676">
    <property type="component" value="Unassembled WGS sequence"/>
</dbReference>
<name>A0ABP6T0T0_9ACTN</name>
<evidence type="ECO:0000313" key="1">
    <source>
        <dbReference type="EMBL" id="GAA3388770.1"/>
    </source>
</evidence>
<reference evidence="2" key="1">
    <citation type="journal article" date="2019" name="Int. J. Syst. Evol. Microbiol.">
        <title>The Global Catalogue of Microorganisms (GCM) 10K type strain sequencing project: providing services to taxonomists for standard genome sequencing and annotation.</title>
        <authorList>
            <consortium name="The Broad Institute Genomics Platform"/>
            <consortium name="The Broad Institute Genome Sequencing Center for Infectious Disease"/>
            <person name="Wu L."/>
            <person name="Ma J."/>
        </authorList>
    </citation>
    <scope>NUCLEOTIDE SEQUENCE [LARGE SCALE GENOMIC DNA]</scope>
    <source>
        <strain evidence="2">JCM 9458</strain>
    </source>
</reference>
<dbReference type="RefSeq" id="WP_345729302.1">
    <property type="nucleotide sequence ID" value="NZ_BAAAYN010000023.1"/>
</dbReference>
<evidence type="ECO:0000313" key="2">
    <source>
        <dbReference type="Proteomes" id="UP001501676"/>
    </source>
</evidence>
<sequence length="346" mass="36842">MRDVVVQGLTAPVTAAEREAAAKPPYPVPASRVAPRERLIRELVARLPATGDGPRTVTRILGTPRTYRGVVRSLSRPGGFRFADAACALLAVGALDDSDIDALIPLLPQSCRIRRQQVLNRLAADDLAGALEAADRITGGTSWAGHRDVAAVLADRGDVAGFFAGWSRYSATQSRDGMVSLKMSLVAGVARAEGWRAALAVTRDKRLGPSFAQNAFSAFGADVEGLSRVLTGEAAGVLSEIDELGVLAQALRKATGRDPESNHPLLDQTVDRIIAVDPTTDKATMRARDGLLFSLWPAIGEQATLDRVRKAVRTPNLRRELTTLARDVPVRVQTATDGPSHDVPGP</sequence>
<protein>
    <submittedName>
        <fullName evidence="1">Uncharacterized protein</fullName>
    </submittedName>
</protein>
<proteinExistence type="predicted"/>